<dbReference type="AlphaFoldDB" id="A0A409WXC4"/>
<gene>
    <name evidence="2" type="ORF">CVT26_008489</name>
</gene>
<evidence type="ECO:0000313" key="3">
    <source>
        <dbReference type="Proteomes" id="UP000284706"/>
    </source>
</evidence>
<organism evidence="2 3">
    <name type="scientific">Gymnopilus dilepis</name>
    <dbReference type="NCBI Taxonomy" id="231916"/>
    <lineage>
        <taxon>Eukaryota</taxon>
        <taxon>Fungi</taxon>
        <taxon>Dikarya</taxon>
        <taxon>Basidiomycota</taxon>
        <taxon>Agaricomycotina</taxon>
        <taxon>Agaricomycetes</taxon>
        <taxon>Agaricomycetidae</taxon>
        <taxon>Agaricales</taxon>
        <taxon>Agaricineae</taxon>
        <taxon>Hymenogastraceae</taxon>
        <taxon>Gymnopilus</taxon>
    </lineage>
</organism>
<accession>A0A409WXC4</accession>
<dbReference type="Proteomes" id="UP000284706">
    <property type="component" value="Unassembled WGS sequence"/>
</dbReference>
<proteinExistence type="predicted"/>
<evidence type="ECO:0000313" key="2">
    <source>
        <dbReference type="EMBL" id="PPQ83155.1"/>
    </source>
</evidence>
<dbReference type="EMBL" id="NHYE01004650">
    <property type="protein sequence ID" value="PPQ83155.1"/>
    <property type="molecule type" value="Genomic_DNA"/>
</dbReference>
<comment type="caution">
    <text evidence="2">The sequence shown here is derived from an EMBL/GenBank/DDBJ whole genome shotgun (WGS) entry which is preliminary data.</text>
</comment>
<feature type="region of interest" description="Disordered" evidence="1">
    <location>
        <begin position="63"/>
        <end position="88"/>
    </location>
</feature>
<feature type="region of interest" description="Disordered" evidence="1">
    <location>
        <begin position="1"/>
        <end position="20"/>
    </location>
</feature>
<name>A0A409WXC4_9AGAR</name>
<feature type="region of interest" description="Disordered" evidence="1">
    <location>
        <begin position="100"/>
        <end position="119"/>
    </location>
</feature>
<reference evidence="2 3" key="1">
    <citation type="journal article" date="2018" name="Evol. Lett.">
        <title>Horizontal gene cluster transfer increased hallucinogenic mushroom diversity.</title>
        <authorList>
            <person name="Reynolds H.T."/>
            <person name="Vijayakumar V."/>
            <person name="Gluck-Thaler E."/>
            <person name="Korotkin H.B."/>
            <person name="Matheny P.B."/>
            <person name="Slot J.C."/>
        </authorList>
    </citation>
    <scope>NUCLEOTIDE SEQUENCE [LARGE SCALE GENOMIC DNA]</scope>
    <source>
        <strain evidence="2 3">SRW20</strain>
    </source>
</reference>
<dbReference type="InParanoid" id="A0A409WXC4"/>
<sequence length="266" mass="29487">MLDPNCLLAPPPSESVPVPIPVESAITTPTHFSSGTPQSTLAGFSSTFSTKFKTRRHVPRIQPSPIFPARREPSLPSDVESDPEVHVSRRRPLKTIKKPLIGKTPRYPPSSPKASTRKTIQLRHRNRGMPQDLNASRQHNDRRDFIDLTTSEGLPDVADRGRNGVLDGNVIDLTTEEDTPNGADTRPIPIKTHVTRTNWASHWHGNVIDLTIGEEDTSGGAETHRPNKELLQKVAKEVLRGRSKQIVDNKAELRSERSTHTQLSGT</sequence>
<keyword evidence="3" id="KW-1185">Reference proteome</keyword>
<protein>
    <submittedName>
        <fullName evidence="2">Uncharacterized protein</fullName>
    </submittedName>
</protein>
<feature type="compositionally biased region" description="Pro residues" evidence="1">
    <location>
        <begin position="9"/>
        <end position="20"/>
    </location>
</feature>
<evidence type="ECO:0000256" key="1">
    <source>
        <dbReference type="SAM" id="MobiDB-lite"/>
    </source>
</evidence>